<evidence type="ECO:0000256" key="6">
    <source>
        <dbReference type="ARBA" id="ARBA00023141"/>
    </source>
</evidence>
<dbReference type="PANTHER" id="PTHR43406:SF1">
    <property type="entry name" value="TRYPTOPHAN SYNTHASE ALPHA CHAIN, CHLOROPLASTIC"/>
    <property type="match status" value="1"/>
</dbReference>
<dbReference type="InterPro" id="IPR013785">
    <property type="entry name" value="Aldolase_TIM"/>
</dbReference>
<dbReference type="CDD" id="cd04724">
    <property type="entry name" value="Tryptophan_synthase_alpha"/>
    <property type="match status" value="1"/>
</dbReference>
<dbReference type="InterPro" id="IPR018204">
    <property type="entry name" value="Trp_synthase_alpha_AS"/>
</dbReference>
<evidence type="ECO:0000313" key="12">
    <source>
        <dbReference type="Proteomes" id="UP000298594"/>
    </source>
</evidence>
<evidence type="ECO:0000313" key="11">
    <source>
        <dbReference type="EMBL" id="QCI20415.1"/>
    </source>
</evidence>
<dbReference type="Gene3D" id="3.20.20.70">
    <property type="entry name" value="Aldolase class I"/>
    <property type="match status" value="1"/>
</dbReference>
<evidence type="ECO:0000256" key="1">
    <source>
        <dbReference type="ARBA" id="ARBA00003365"/>
    </source>
</evidence>
<dbReference type="NCBIfam" id="TIGR00262">
    <property type="entry name" value="trpA"/>
    <property type="match status" value="1"/>
</dbReference>
<keyword evidence="7 9" id="KW-0456">Lyase</keyword>
<evidence type="ECO:0000256" key="3">
    <source>
        <dbReference type="ARBA" id="ARBA00011270"/>
    </source>
</evidence>
<dbReference type="SUPFAM" id="SSF51366">
    <property type="entry name" value="Ribulose-phoshate binding barrel"/>
    <property type="match status" value="1"/>
</dbReference>
<dbReference type="EMBL" id="CP034879">
    <property type="protein sequence ID" value="QCI20415.1"/>
    <property type="molecule type" value="Genomic_DNA"/>
</dbReference>
<evidence type="ECO:0000256" key="7">
    <source>
        <dbReference type="ARBA" id="ARBA00023239"/>
    </source>
</evidence>
<dbReference type="RefSeq" id="WP_158359387.1">
    <property type="nucleotide sequence ID" value="NZ_CP034879.1"/>
</dbReference>
<evidence type="ECO:0000256" key="8">
    <source>
        <dbReference type="ARBA" id="ARBA00049047"/>
    </source>
</evidence>
<dbReference type="Pfam" id="PF00290">
    <property type="entry name" value="Trp_syntA"/>
    <property type="match status" value="1"/>
</dbReference>
<dbReference type="GO" id="GO:0004834">
    <property type="term" value="F:tryptophan synthase activity"/>
    <property type="evidence" value="ECO:0007669"/>
    <property type="project" value="UniProtKB-UniRule"/>
</dbReference>
<feature type="active site" description="Proton acceptor" evidence="9">
    <location>
        <position position="49"/>
    </location>
</feature>
<comment type="function">
    <text evidence="1 9">The alpha subunit is responsible for the aldol cleavage of indoleglycerol phosphate to indole and glyceraldehyde 3-phosphate.</text>
</comment>
<dbReference type="InterPro" id="IPR011060">
    <property type="entry name" value="RibuloseP-bd_barrel"/>
</dbReference>
<dbReference type="UniPathway" id="UPA00035">
    <property type="reaction ID" value="UER00044"/>
</dbReference>
<evidence type="ECO:0000256" key="9">
    <source>
        <dbReference type="HAMAP-Rule" id="MF_00131"/>
    </source>
</evidence>
<comment type="subunit">
    <text evidence="3 9">Tetramer of two alpha and two beta chains.</text>
</comment>
<keyword evidence="6 9" id="KW-0057">Aromatic amino acid biosynthesis</keyword>
<comment type="catalytic activity">
    <reaction evidence="8 9">
        <text>(1S,2R)-1-C-(indol-3-yl)glycerol 3-phosphate + L-serine = D-glyceraldehyde 3-phosphate + L-tryptophan + H2O</text>
        <dbReference type="Rhea" id="RHEA:10532"/>
        <dbReference type="ChEBI" id="CHEBI:15377"/>
        <dbReference type="ChEBI" id="CHEBI:33384"/>
        <dbReference type="ChEBI" id="CHEBI:57912"/>
        <dbReference type="ChEBI" id="CHEBI:58866"/>
        <dbReference type="ChEBI" id="CHEBI:59776"/>
        <dbReference type="EC" id="4.2.1.20"/>
    </reaction>
</comment>
<dbReference type="AlphaFoldDB" id="A0A4D6Y815"/>
<dbReference type="EC" id="4.2.1.20" evidence="9"/>
<sequence>MNRYQNMFERLSFLKEGCLVPFVVLGDPSLEQSLKIIDILINNGADSLELGIPFSDPLADGPTIQKANARALSKNNTFSQYFQALKRLRKKYPKIPIGVLIYANLIYNQSIDNFYFQCFNAGIDSVLIADVPIEESKTFYETANKYNINSIFICPPDADDNLLSKISLYAKGYIYLLSRSGVTGVENKDLSLSTQFVKKIKTYNSIPLLQGFGISNTKQVKKAMSLGISGIICGSAIINIIETYLTQEDKMISIIKNFTKKLKIATRLV</sequence>
<dbReference type="OrthoDB" id="9804578at2"/>
<dbReference type="Proteomes" id="UP000298594">
    <property type="component" value="Chromosome"/>
</dbReference>
<comment type="similarity">
    <text evidence="9 10">Belongs to the TrpA family.</text>
</comment>
<dbReference type="PANTHER" id="PTHR43406">
    <property type="entry name" value="TRYPTOPHAN SYNTHASE, ALPHA CHAIN"/>
    <property type="match status" value="1"/>
</dbReference>
<protein>
    <recommendedName>
        <fullName evidence="9">Tryptophan synthase alpha chain</fullName>
        <ecNumber evidence="9">4.2.1.20</ecNumber>
    </recommendedName>
</protein>
<evidence type="ECO:0000256" key="2">
    <source>
        <dbReference type="ARBA" id="ARBA00004733"/>
    </source>
</evidence>
<dbReference type="HAMAP" id="MF_00131">
    <property type="entry name" value="Trp_synth_alpha"/>
    <property type="match status" value="1"/>
</dbReference>
<evidence type="ECO:0000256" key="4">
    <source>
        <dbReference type="ARBA" id="ARBA00022605"/>
    </source>
</evidence>
<dbReference type="FunFam" id="3.20.20.70:FF:000037">
    <property type="entry name" value="Tryptophan synthase alpha chain"/>
    <property type="match status" value="1"/>
</dbReference>
<gene>
    <name evidence="9" type="primary">trpA</name>
    <name evidence="11" type="ORF">D9V67_01410</name>
</gene>
<evidence type="ECO:0000256" key="5">
    <source>
        <dbReference type="ARBA" id="ARBA00022822"/>
    </source>
</evidence>
<reference evidence="11 12" key="2">
    <citation type="submission" date="2019-05" db="EMBL/GenBank/DDBJ databases">
        <title>Genome evolution of the obligate endosymbiont Buchnera aphidicola.</title>
        <authorList>
            <person name="Moran N.A."/>
        </authorList>
    </citation>
    <scope>NUCLEOTIDE SEQUENCE [LARGE SCALE GENOMIC DNA]</scope>
    <source>
        <strain evidence="11 12">Bca</strain>
    </source>
</reference>
<accession>A0A4D6Y815</accession>
<feature type="active site" description="Proton acceptor" evidence="9">
    <location>
        <position position="60"/>
    </location>
</feature>
<evidence type="ECO:0000256" key="10">
    <source>
        <dbReference type="RuleBase" id="RU003662"/>
    </source>
</evidence>
<proteinExistence type="inferred from homology"/>
<dbReference type="GO" id="GO:0005829">
    <property type="term" value="C:cytosol"/>
    <property type="evidence" value="ECO:0007669"/>
    <property type="project" value="TreeGrafter"/>
</dbReference>
<reference evidence="11 12" key="1">
    <citation type="submission" date="2018-12" db="EMBL/GenBank/DDBJ databases">
        <authorList>
            <person name="Chong R.A."/>
        </authorList>
    </citation>
    <scope>NUCLEOTIDE SEQUENCE [LARGE SCALE GENOMIC DNA]</scope>
    <source>
        <strain evidence="11 12">Bca</strain>
    </source>
</reference>
<keyword evidence="4 9" id="KW-0028">Amino-acid biosynthesis</keyword>
<dbReference type="InterPro" id="IPR002028">
    <property type="entry name" value="Trp_synthase_suA"/>
</dbReference>
<organism evidence="11 12">
    <name type="scientific">Buchnera aphidicola</name>
    <name type="common">Brachycaudus cardui</name>
    <dbReference type="NCBI Taxonomy" id="557993"/>
    <lineage>
        <taxon>Bacteria</taxon>
        <taxon>Pseudomonadati</taxon>
        <taxon>Pseudomonadota</taxon>
        <taxon>Gammaproteobacteria</taxon>
        <taxon>Enterobacterales</taxon>
        <taxon>Erwiniaceae</taxon>
        <taxon>Buchnera</taxon>
    </lineage>
</organism>
<dbReference type="PROSITE" id="PS00167">
    <property type="entry name" value="TRP_SYNTHASE_ALPHA"/>
    <property type="match status" value="1"/>
</dbReference>
<name>A0A4D6Y815_9GAMM</name>
<keyword evidence="5 9" id="KW-0822">Tryptophan biosynthesis</keyword>
<comment type="pathway">
    <text evidence="2 9">Amino-acid biosynthesis; L-tryptophan biosynthesis; L-tryptophan from chorismate: step 5/5.</text>
</comment>